<protein>
    <submittedName>
        <fullName evidence="8">Peptide ABC transporter substrate-binding protein</fullName>
    </submittedName>
</protein>
<evidence type="ECO:0000256" key="1">
    <source>
        <dbReference type="ARBA" id="ARBA00004196"/>
    </source>
</evidence>
<evidence type="ECO:0000256" key="3">
    <source>
        <dbReference type="ARBA" id="ARBA00022448"/>
    </source>
</evidence>
<feature type="chain" id="PRO_5045374608" evidence="6">
    <location>
        <begin position="21"/>
        <end position="578"/>
    </location>
</feature>
<dbReference type="PANTHER" id="PTHR30290:SF10">
    <property type="entry name" value="PERIPLASMIC OLIGOPEPTIDE-BINDING PROTEIN-RELATED"/>
    <property type="match status" value="1"/>
</dbReference>
<comment type="caution">
    <text evidence="8">The sequence shown here is derived from an EMBL/GenBank/DDBJ whole genome shotgun (WGS) entry which is preliminary data.</text>
</comment>
<comment type="subcellular location">
    <subcellularLocation>
        <location evidence="1">Cell envelope</location>
    </subcellularLocation>
</comment>
<name>A0ABV1EQN6_9FIRM</name>
<evidence type="ECO:0000313" key="8">
    <source>
        <dbReference type="EMBL" id="MEQ2456429.1"/>
    </source>
</evidence>
<sequence length="578" mass="63673">MKKTKLLSLLLSGALVFGLAAGCSSTQPTGETTPADTTESTAPTESSTGAFEMTVNIASEPQSIDPALNSAVDGAIMLSHMFEGLMRWSDSGTETTGSDGTCNNASLDYGQAESYEKTTNDDGTVTYTFTLRDDAKWSDGQPVTAQDFVYSWQRLVNPSTAADYNYMIDCVVNANEIMAGEKDPSELGVSAPDDKTFVVTITSDLPYFTEICAFPATFPVRQDIIEQYGDQWTFTDGAYISNGAYKLDSWEHNSQIVMVPNENYYGVADLGPDKITFKLMDDNNAMLSGFNSGELDFIESMPTDEIATLLSNGDLKIVDYIGTYYVCFQTQKAPFDDPKVREAFTLAVDRTYIVENVTQTGQVEAGGFVPAGVYDAEGATGDDFRTVGGDYYAPTDADYEANCERARELLAEAGYPNGEGFPVVEYLYNTDDAHKAVAEALQNMWQTELGVTVTLNNQEWATFLQTRKDGDYSIARNGWIADYNDPMSFLDMWLTGGGNNDAQYANPEYDALINQAKAETDPAARMDLMHQAEDMIIGQDYALCPLYFYTQKYMLADDIQGMYYTPLGYFFFDHCTQG</sequence>
<proteinExistence type="inferred from homology"/>
<dbReference type="InterPro" id="IPR030678">
    <property type="entry name" value="Peptide/Ni-bd"/>
</dbReference>
<dbReference type="Gene3D" id="3.10.105.10">
    <property type="entry name" value="Dipeptide-binding Protein, Domain 3"/>
    <property type="match status" value="1"/>
</dbReference>
<dbReference type="RefSeq" id="WP_349140074.1">
    <property type="nucleotide sequence ID" value="NZ_JBBMFT010000004.1"/>
</dbReference>
<evidence type="ECO:0000313" key="9">
    <source>
        <dbReference type="Proteomes" id="UP001440599"/>
    </source>
</evidence>
<dbReference type="PANTHER" id="PTHR30290">
    <property type="entry name" value="PERIPLASMIC BINDING COMPONENT OF ABC TRANSPORTER"/>
    <property type="match status" value="1"/>
</dbReference>
<accession>A0ABV1EQN6</accession>
<keyword evidence="9" id="KW-1185">Reference proteome</keyword>
<reference evidence="8 9" key="1">
    <citation type="submission" date="2024-03" db="EMBL/GenBank/DDBJ databases">
        <title>Human intestinal bacterial collection.</title>
        <authorList>
            <person name="Pauvert C."/>
            <person name="Hitch T.C.A."/>
            <person name="Clavel T."/>
        </authorList>
    </citation>
    <scope>NUCLEOTIDE SEQUENCE [LARGE SCALE GENOMIC DNA]</scope>
    <source>
        <strain evidence="8 9">CLA-AP-H34</strain>
    </source>
</reference>
<organism evidence="8 9">
    <name type="scientific">Flavonifractor hominis</name>
    <dbReference type="NCBI Taxonomy" id="3133178"/>
    <lineage>
        <taxon>Bacteria</taxon>
        <taxon>Bacillati</taxon>
        <taxon>Bacillota</taxon>
        <taxon>Clostridia</taxon>
        <taxon>Eubacteriales</taxon>
        <taxon>Oscillospiraceae</taxon>
        <taxon>Flavonifractor</taxon>
    </lineage>
</organism>
<evidence type="ECO:0000256" key="5">
    <source>
        <dbReference type="SAM" id="MobiDB-lite"/>
    </source>
</evidence>
<feature type="signal peptide" evidence="6">
    <location>
        <begin position="1"/>
        <end position="20"/>
    </location>
</feature>
<keyword evidence="3" id="KW-0813">Transport</keyword>
<evidence type="ECO:0000256" key="4">
    <source>
        <dbReference type="ARBA" id="ARBA00022729"/>
    </source>
</evidence>
<gene>
    <name evidence="8" type="ORF">WMO45_07840</name>
</gene>
<dbReference type="Proteomes" id="UP001440599">
    <property type="component" value="Unassembled WGS sequence"/>
</dbReference>
<comment type="similarity">
    <text evidence="2">Belongs to the bacterial solute-binding protein 5 family.</text>
</comment>
<evidence type="ECO:0000259" key="7">
    <source>
        <dbReference type="Pfam" id="PF00496"/>
    </source>
</evidence>
<dbReference type="InterPro" id="IPR039424">
    <property type="entry name" value="SBP_5"/>
</dbReference>
<dbReference type="Gene3D" id="3.40.190.10">
    <property type="entry name" value="Periplasmic binding protein-like II"/>
    <property type="match status" value="1"/>
</dbReference>
<dbReference type="SUPFAM" id="SSF53850">
    <property type="entry name" value="Periplasmic binding protein-like II"/>
    <property type="match status" value="1"/>
</dbReference>
<dbReference type="PIRSF" id="PIRSF002741">
    <property type="entry name" value="MppA"/>
    <property type="match status" value="1"/>
</dbReference>
<dbReference type="InterPro" id="IPR000914">
    <property type="entry name" value="SBP_5_dom"/>
</dbReference>
<dbReference type="EMBL" id="JBBMFT010000004">
    <property type="protein sequence ID" value="MEQ2456429.1"/>
    <property type="molecule type" value="Genomic_DNA"/>
</dbReference>
<dbReference type="Gene3D" id="3.90.76.10">
    <property type="entry name" value="Dipeptide-binding Protein, Domain 1"/>
    <property type="match status" value="1"/>
</dbReference>
<evidence type="ECO:0000256" key="2">
    <source>
        <dbReference type="ARBA" id="ARBA00005695"/>
    </source>
</evidence>
<keyword evidence="4 6" id="KW-0732">Signal</keyword>
<feature type="domain" description="Solute-binding protein family 5" evidence="7">
    <location>
        <begin position="112"/>
        <end position="500"/>
    </location>
</feature>
<feature type="region of interest" description="Disordered" evidence="5">
    <location>
        <begin position="23"/>
        <end position="47"/>
    </location>
</feature>
<dbReference type="CDD" id="cd08504">
    <property type="entry name" value="PBP2_OppA"/>
    <property type="match status" value="1"/>
</dbReference>
<evidence type="ECO:0000256" key="6">
    <source>
        <dbReference type="SAM" id="SignalP"/>
    </source>
</evidence>
<dbReference type="Pfam" id="PF00496">
    <property type="entry name" value="SBP_bac_5"/>
    <property type="match status" value="1"/>
</dbReference>
<dbReference type="PROSITE" id="PS51257">
    <property type="entry name" value="PROKAR_LIPOPROTEIN"/>
    <property type="match status" value="1"/>
</dbReference>